<sequence>MIYSTIKTASEISIYEDNTSKYPISLGFWDK</sequence>
<dbReference type="EMBL" id="NFCF01000059">
    <property type="protein sequence ID" value="OTW51672.1"/>
    <property type="molecule type" value="Genomic_DNA"/>
</dbReference>
<proteinExistence type="predicted"/>
<accession>A0A242WET9</accession>
<dbReference type="AlphaFoldDB" id="A0A242WET9"/>
<gene>
    <name evidence="1" type="ORF">BK699_08860</name>
</gene>
<evidence type="ECO:0000313" key="1">
    <source>
        <dbReference type="EMBL" id="OTW51672.1"/>
    </source>
</evidence>
<name>A0A242WET9_BACTU</name>
<evidence type="ECO:0000313" key="2">
    <source>
        <dbReference type="Proteomes" id="UP000195152"/>
    </source>
</evidence>
<comment type="caution">
    <text evidence="1">The sequence shown here is derived from an EMBL/GenBank/DDBJ whole genome shotgun (WGS) entry which is preliminary data.</text>
</comment>
<dbReference type="Proteomes" id="UP000195152">
    <property type="component" value="Unassembled WGS sequence"/>
</dbReference>
<organism evidence="1 2">
    <name type="scientific">Bacillus thuringiensis serovar mexicanensis</name>
    <dbReference type="NCBI Taxonomy" id="180868"/>
    <lineage>
        <taxon>Bacteria</taxon>
        <taxon>Bacillati</taxon>
        <taxon>Bacillota</taxon>
        <taxon>Bacilli</taxon>
        <taxon>Bacillales</taxon>
        <taxon>Bacillaceae</taxon>
        <taxon>Bacillus</taxon>
        <taxon>Bacillus cereus group</taxon>
    </lineage>
</organism>
<protein>
    <submittedName>
        <fullName evidence="1">Uncharacterized protein</fullName>
    </submittedName>
</protein>
<reference evidence="1 2" key="1">
    <citation type="submission" date="2016-10" db="EMBL/GenBank/DDBJ databases">
        <title>Comparative genomics of Bacillus thuringiensis reveals a path to pathogens against multiple invertebrate hosts.</title>
        <authorList>
            <person name="Zheng J."/>
            <person name="Gao Q."/>
            <person name="Liu H."/>
            <person name="Peng D."/>
            <person name="Ruan L."/>
            <person name="Sun M."/>
        </authorList>
    </citation>
    <scope>NUCLEOTIDE SEQUENCE [LARGE SCALE GENOMIC DNA]</scope>
    <source>
        <strain evidence="1">BGSC 4AC1</strain>
    </source>
</reference>